<dbReference type="AlphaFoldDB" id="M3G136"/>
<evidence type="ECO:0000313" key="1">
    <source>
        <dbReference type="EMBL" id="EMG18960.1"/>
    </source>
</evidence>
<evidence type="ECO:0000313" key="2">
    <source>
        <dbReference type="Proteomes" id="UP000011778"/>
    </source>
</evidence>
<gene>
    <name evidence="1" type="ORF">LEP1GSC150_1275</name>
</gene>
<accession>M3G136</accession>
<organism evidence="1 2">
    <name type="scientific">Leptospira interrogans serovar Copenhageni str. LT2050</name>
    <dbReference type="NCBI Taxonomy" id="1001598"/>
    <lineage>
        <taxon>Bacteria</taxon>
        <taxon>Pseudomonadati</taxon>
        <taxon>Spirochaetota</taxon>
        <taxon>Spirochaetia</taxon>
        <taxon>Leptospirales</taxon>
        <taxon>Leptospiraceae</taxon>
        <taxon>Leptospira</taxon>
    </lineage>
</organism>
<proteinExistence type="predicted"/>
<sequence>MLLVEEYIRNSWGPTQTKIVEWPLFLKSGDSQIDSFILFFLRSS</sequence>
<comment type="caution">
    <text evidence="1">The sequence shown here is derived from an EMBL/GenBank/DDBJ whole genome shotgun (WGS) entry which is preliminary data.</text>
</comment>
<protein>
    <submittedName>
        <fullName evidence="1">Uncharacterized protein</fullName>
    </submittedName>
</protein>
<name>M3G136_LEPIT</name>
<dbReference type="Proteomes" id="UP000011778">
    <property type="component" value="Unassembled WGS sequence"/>
</dbReference>
<dbReference type="EMBL" id="AFMD02000584">
    <property type="protein sequence ID" value="EMG18960.1"/>
    <property type="molecule type" value="Genomic_DNA"/>
</dbReference>
<reference evidence="1 2" key="1">
    <citation type="submission" date="2013-02" db="EMBL/GenBank/DDBJ databases">
        <authorList>
            <person name="Harkins D.M."/>
            <person name="Durkin A.S."/>
            <person name="Brinkac L.M."/>
            <person name="Haft D.H."/>
            <person name="Selengut J.D."/>
            <person name="Sanka R."/>
            <person name="DePew J."/>
            <person name="Purushe J."/>
            <person name="Tulsiani S.M."/>
            <person name="Graham G.C."/>
            <person name="Burns M.-A."/>
            <person name="Dohnt M.F."/>
            <person name="Smythe L.D."/>
            <person name="McKay D.B."/>
            <person name="Craig S.B."/>
            <person name="Vinetz J.M."/>
            <person name="Sutton G.G."/>
            <person name="Nierman W.C."/>
            <person name="Fouts D.E."/>
        </authorList>
    </citation>
    <scope>NUCLEOTIDE SEQUENCE [LARGE SCALE GENOMIC DNA]</scope>
    <source>
        <strain evidence="1 2">LT2050</strain>
    </source>
</reference>